<accession>A0A5B7KEU8</accession>
<dbReference type="AlphaFoldDB" id="A0A5B7KEU8"/>
<feature type="compositionally biased region" description="Low complexity" evidence="1">
    <location>
        <begin position="43"/>
        <end position="56"/>
    </location>
</feature>
<keyword evidence="3" id="KW-1185">Reference proteome</keyword>
<evidence type="ECO:0000313" key="3">
    <source>
        <dbReference type="Proteomes" id="UP000324222"/>
    </source>
</evidence>
<sequence length="73" mass="7531">MLESTTAAGRHLMEGQAHAPALSTIPSTSTNPYPNPQPLPQHLATALSTSTGTSISPSLTTSSRVTPSRLYAA</sequence>
<reference evidence="2 3" key="1">
    <citation type="submission" date="2019-05" db="EMBL/GenBank/DDBJ databases">
        <title>Another draft genome of Portunus trituberculatus and its Hox gene families provides insights of decapod evolution.</title>
        <authorList>
            <person name="Jeong J.-H."/>
            <person name="Song I."/>
            <person name="Kim S."/>
            <person name="Choi T."/>
            <person name="Kim D."/>
            <person name="Ryu S."/>
            <person name="Kim W."/>
        </authorList>
    </citation>
    <scope>NUCLEOTIDE SEQUENCE [LARGE SCALE GENOMIC DNA]</scope>
    <source>
        <tissue evidence="2">Muscle</tissue>
    </source>
</reference>
<organism evidence="2 3">
    <name type="scientific">Portunus trituberculatus</name>
    <name type="common">Swimming crab</name>
    <name type="synonym">Neptunus trituberculatus</name>
    <dbReference type="NCBI Taxonomy" id="210409"/>
    <lineage>
        <taxon>Eukaryota</taxon>
        <taxon>Metazoa</taxon>
        <taxon>Ecdysozoa</taxon>
        <taxon>Arthropoda</taxon>
        <taxon>Crustacea</taxon>
        <taxon>Multicrustacea</taxon>
        <taxon>Malacostraca</taxon>
        <taxon>Eumalacostraca</taxon>
        <taxon>Eucarida</taxon>
        <taxon>Decapoda</taxon>
        <taxon>Pleocyemata</taxon>
        <taxon>Brachyura</taxon>
        <taxon>Eubrachyura</taxon>
        <taxon>Portunoidea</taxon>
        <taxon>Portunidae</taxon>
        <taxon>Portuninae</taxon>
        <taxon>Portunus</taxon>
    </lineage>
</organism>
<evidence type="ECO:0000313" key="2">
    <source>
        <dbReference type="EMBL" id="MPD05304.1"/>
    </source>
</evidence>
<feature type="region of interest" description="Disordered" evidence="1">
    <location>
        <begin position="1"/>
        <end position="73"/>
    </location>
</feature>
<dbReference type="EMBL" id="VSRR010145366">
    <property type="protein sequence ID" value="MPD05304.1"/>
    <property type="molecule type" value="Genomic_DNA"/>
</dbReference>
<protein>
    <submittedName>
        <fullName evidence="2">Uncharacterized protein</fullName>
    </submittedName>
</protein>
<evidence type="ECO:0000256" key="1">
    <source>
        <dbReference type="SAM" id="MobiDB-lite"/>
    </source>
</evidence>
<proteinExistence type="predicted"/>
<gene>
    <name evidence="2" type="ORF">E2C01_101039</name>
</gene>
<dbReference type="Proteomes" id="UP000324222">
    <property type="component" value="Unassembled WGS sequence"/>
</dbReference>
<feature type="compositionally biased region" description="Polar residues" evidence="1">
    <location>
        <begin position="57"/>
        <end position="66"/>
    </location>
</feature>
<comment type="caution">
    <text evidence="2">The sequence shown here is derived from an EMBL/GenBank/DDBJ whole genome shotgun (WGS) entry which is preliminary data.</text>
</comment>
<name>A0A5B7KEU8_PORTR</name>